<evidence type="ECO:0000256" key="10">
    <source>
        <dbReference type="PROSITE-ProRule" id="PRU01379"/>
    </source>
</evidence>
<evidence type="ECO:0000256" key="3">
    <source>
        <dbReference type="ARBA" id="ARBA00022645"/>
    </source>
</evidence>
<keyword evidence="5" id="KW-0479">Metal-binding</keyword>
<dbReference type="PROSITE" id="PS00132">
    <property type="entry name" value="CARBOXYPEPT_ZN_1"/>
    <property type="match status" value="1"/>
</dbReference>
<dbReference type="CDD" id="cd03860">
    <property type="entry name" value="M14_CP_A-B_like"/>
    <property type="match status" value="1"/>
</dbReference>
<dbReference type="PANTHER" id="PTHR11705:SF143">
    <property type="entry name" value="SLL0236 PROTEIN"/>
    <property type="match status" value="1"/>
</dbReference>
<dbReference type="Gene3D" id="3.40.630.10">
    <property type="entry name" value="Zn peptidases"/>
    <property type="match status" value="1"/>
</dbReference>
<evidence type="ECO:0000256" key="2">
    <source>
        <dbReference type="ARBA" id="ARBA00005988"/>
    </source>
</evidence>
<accession>E4YER1</accession>
<keyword evidence="7" id="KW-0378">Hydrolase</keyword>
<dbReference type="GO" id="GO:0004181">
    <property type="term" value="F:metallocarboxypeptidase activity"/>
    <property type="evidence" value="ECO:0007669"/>
    <property type="project" value="InterPro"/>
</dbReference>
<reference evidence="12" key="1">
    <citation type="journal article" date="2010" name="Science">
        <title>Plasticity of animal genome architecture unmasked by rapid evolution of a pelagic tunicate.</title>
        <authorList>
            <person name="Denoeud F."/>
            <person name="Henriet S."/>
            <person name="Mungpakdee S."/>
            <person name="Aury J.M."/>
            <person name="Da Silva C."/>
            <person name="Brinkmann H."/>
            <person name="Mikhaleva J."/>
            <person name="Olsen L.C."/>
            <person name="Jubin C."/>
            <person name="Canestro C."/>
            <person name="Bouquet J.M."/>
            <person name="Danks G."/>
            <person name="Poulain J."/>
            <person name="Campsteijn C."/>
            <person name="Adamski M."/>
            <person name="Cross I."/>
            <person name="Yadetie F."/>
            <person name="Muffato M."/>
            <person name="Louis A."/>
            <person name="Butcher S."/>
            <person name="Tsagkogeorga G."/>
            <person name="Konrad A."/>
            <person name="Singh S."/>
            <person name="Jensen M.F."/>
            <person name="Cong E.H."/>
            <person name="Eikeseth-Otteraa H."/>
            <person name="Noel B."/>
            <person name="Anthouard V."/>
            <person name="Porcel B.M."/>
            <person name="Kachouri-Lafond R."/>
            <person name="Nishino A."/>
            <person name="Ugolini M."/>
            <person name="Chourrout P."/>
            <person name="Nishida H."/>
            <person name="Aasland R."/>
            <person name="Huzurbazar S."/>
            <person name="Westhof E."/>
            <person name="Delsuc F."/>
            <person name="Lehrach H."/>
            <person name="Reinhardt R."/>
            <person name="Weissenbach J."/>
            <person name="Roy S.W."/>
            <person name="Artiguenave F."/>
            <person name="Postlethwait J.H."/>
            <person name="Manak J.R."/>
            <person name="Thompson E.M."/>
            <person name="Jaillon O."/>
            <person name="Du Pasquier L."/>
            <person name="Boudinot P."/>
            <person name="Liberles D.A."/>
            <person name="Volff J.N."/>
            <person name="Philippe H."/>
            <person name="Lenhard B."/>
            <person name="Roest Crollius H."/>
            <person name="Wincker P."/>
            <person name="Chourrout D."/>
        </authorList>
    </citation>
    <scope>NUCLEOTIDE SEQUENCE [LARGE SCALE GENOMIC DNA]</scope>
</reference>
<comment type="cofactor">
    <cofactor evidence="1">
        <name>Zn(2+)</name>
        <dbReference type="ChEBI" id="CHEBI:29105"/>
    </cofactor>
</comment>
<dbReference type="GO" id="GO:0005615">
    <property type="term" value="C:extracellular space"/>
    <property type="evidence" value="ECO:0007669"/>
    <property type="project" value="TreeGrafter"/>
</dbReference>
<comment type="similarity">
    <text evidence="2 10">Belongs to the peptidase M14 family.</text>
</comment>
<dbReference type="SUPFAM" id="SSF53187">
    <property type="entry name" value="Zn-dependent exopeptidases"/>
    <property type="match status" value="1"/>
</dbReference>
<keyword evidence="8" id="KW-0862">Zinc</keyword>
<name>E4YER1_OIKDI</name>
<dbReference type="Proteomes" id="UP000011014">
    <property type="component" value="Unassembled WGS sequence"/>
</dbReference>
<feature type="active site" description="Proton donor/acceptor" evidence="10">
    <location>
        <position position="383"/>
    </location>
</feature>
<dbReference type="SUPFAM" id="SSF54897">
    <property type="entry name" value="Protease propeptides/inhibitors"/>
    <property type="match status" value="1"/>
</dbReference>
<dbReference type="PRINTS" id="PR00765">
    <property type="entry name" value="CRBOXYPTASEA"/>
</dbReference>
<evidence type="ECO:0000256" key="4">
    <source>
        <dbReference type="ARBA" id="ARBA00022670"/>
    </source>
</evidence>
<keyword evidence="9" id="KW-0482">Metalloprotease</keyword>
<proteinExistence type="inferred from homology"/>
<keyword evidence="3" id="KW-0121">Carboxypeptidase</keyword>
<dbReference type="PROSITE" id="PS52035">
    <property type="entry name" value="PEPTIDASE_M14"/>
    <property type="match status" value="1"/>
</dbReference>
<keyword evidence="6" id="KW-0732">Signal</keyword>
<protein>
    <recommendedName>
        <fullName evidence="11">Peptidase M14 domain-containing protein</fullName>
    </recommendedName>
</protein>
<dbReference type="InterPro" id="IPR000834">
    <property type="entry name" value="Peptidase_M14"/>
</dbReference>
<dbReference type="GO" id="GO:0006508">
    <property type="term" value="P:proteolysis"/>
    <property type="evidence" value="ECO:0007669"/>
    <property type="project" value="UniProtKB-KW"/>
</dbReference>
<evidence type="ECO:0000256" key="7">
    <source>
        <dbReference type="ARBA" id="ARBA00022801"/>
    </source>
</evidence>
<evidence type="ECO:0000259" key="11">
    <source>
        <dbReference type="PROSITE" id="PS52035"/>
    </source>
</evidence>
<dbReference type="SMART" id="SM00631">
    <property type="entry name" value="Zn_pept"/>
    <property type="match status" value="1"/>
</dbReference>
<feature type="domain" description="Peptidase M14" evidence="11">
    <location>
        <begin position="105"/>
        <end position="417"/>
    </location>
</feature>
<evidence type="ECO:0000256" key="1">
    <source>
        <dbReference type="ARBA" id="ARBA00001947"/>
    </source>
</evidence>
<keyword evidence="4" id="KW-0645">Protease</keyword>
<sequence length="422" mass="48185">MKFFLPLLAGSALAESYEGHKLIKINSAEKFDFGLLKHSRVFDENKEEIRLSVDPRDFKKLEKLVRINGGEIEVLQENIQALIDADLEKRAARKYESPANYAYNEYLDFDEWQDWLDHVTGNHPNEVSPTVFGYTAENRPITGLAIPAIPDPQKPNIIMDCGIHAREWISPAMCRLFIHELMKCSEEHNFDRCNPTIRDEFMQLYNWWIIPIYNPDGYAYSWSDDRMWRKNRTPSVNGACLGTDLNRNADLAWGTEGASDNTCSQTFHGDGPNSELETQAAMAAVEYVQNYTNNGKIHAYVSLHSYSQIIISSYAVSKKVYPQDPKNLNHMTRAGGLVAEAMSAVHGKSYGYGQARDILYPSSGSTKDWMLDVYGVDMAWTWELRDTGDYGFLLPADQIDPQWDEFQAGIIALFEYCRDYMN</sequence>
<evidence type="ECO:0000256" key="9">
    <source>
        <dbReference type="ARBA" id="ARBA00023049"/>
    </source>
</evidence>
<dbReference type="FunFam" id="3.40.630.10:FF:000084">
    <property type="entry name" value="Carboxypeptidase B2"/>
    <property type="match status" value="1"/>
</dbReference>
<gene>
    <name evidence="12" type="ORF">GSOID_T00021975001</name>
</gene>
<evidence type="ECO:0000313" key="12">
    <source>
        <dbReference type="EMBL" id="CBY33998.1"/>
    </source>
</evidence>
<dbReference type="Pfam" id="PF00246">
    <property type="entry name" value="Peptidase_M14"/>
    <property type="match status" value="1"/>
</dbReference>
<evidence type="ECO:0000256" key="8">
    <source>
        <dbReference type="ARBA" id="ARBA00022833"/>
    </source>
</evidence>
<dbReference type="InterPro" id="IPR057246">
    <property type="entry name" value="CARBOXYPEPT_ZN_1"/>
</dbReference>
<dbReference type="PANTHER" id="PTHR11705">
    <property type="entry name" value="PROTEASE FAMILY M14 CARBOXYPEPTIDASE A,B"/>
    <property type="match status" value="1"/>
</dbReference>
<organism evidence="12">
    <name type="scientific">Oikopleura dioica</name>
    <name type="common">Tunicate</name>
    <dbReference type="NCBI Taxonomy" id="34765"/>
    <lineage>
        <taxon>Eukaryota</taxon>
        <taxon>Metazoa</taxon>
        <taxon>Chordata</taxon>
        <taxon>Tunicata</taxon>
        <taxon>Appendicularia</taxon>
        <taxon>Copelata</taxon>
        <taxon>Oikopleuridae</taxon>
        <taxon>Oikopleura</taxon>
    </lineage>
</organism>
<evidence type="ECO:0000256" key="6">
    <source>
        <dbReference type="ARBA" id="ARBA00022729"/>
    </source>
</evidence>
<dbReference type="GO" id="GO:0008270">
    <property type="term" value="F:zinc ion binding"/>
    <property type="evidence" value="ECO:0007669"/>
    <property type="project" value="InterPro"/>
</dbReference>
<dbReference type="EMBL" id="FN654465">
    <property type="protein sequence ID" value="CBY33998.1"/>
    <property type="molecule type" value="Genomic_DNA"/>
</dbReference>
<dbReference type="AlphaFoldDB" id="E4YER1"/>
<evidence type="ECO:0000256" key="5">
    <source>
        <dbReference type="ARBA" id="ARBA00022723"/>
    </source>
</evidence>